<feature type="compositionally biased region" description="Polar residues" evidence="1">
    <location>
        <begin position="602"/>
        <end position="613"/>
    </location>
</feature>
<gene>
    <name evidence="3" type="ORF">SEMRO_1329_G263330.1</name>
</gene>
<evidence type="ECO:0000313" key="4">
    <source>
        <dbReference type="Proteomes" id="UP001153069"/>
    </source>
</evidence>
<evidence type="ECO:0000256" key="2">
    <source>
        <dbReference type="SAM" id="SignalP"/>
    </source>
</evidence>
<dbReference type="Gene3D" id="3.40.1090.10">
    <property type="entry name" value="Cytosolic phospholipase A2 catalytic domain"/>
    <property type="match status" value="1"/>
</dbReference>
<dbReference type="AlphaFoldDB" id="A0A9N8EL33"/>
<sequence>MKLFLLLLLASSSTTCTVQAATQQDDDVVFRWTSTGGGWRAMFAGMGFANLFQQAGLMDDDHTHFSAISTNSGASWFSTQAFYSTEFYTKTVMAPSPADLKFFAEEWMIAYLSVAKELEEYDICDITDFLGGSNMTEEQPAAEPGPLLTVFAEFCNMLMDYDGDWTAFIDDMMASAALVYGDTTFPTRIANGDNRIAPLRGTDLLVQSALLANARIRANNMTTGMDTTVNIGNRNEQLYTLTLSAAYTVNDTFAGFQYNTLDSNDDGMLMTYAQSTYPEHAFTDFEDYHLYPPASNAEILQPQTPQEQPAQEFAAPFGGAATVVQVAAVSSAAVGPFSPAGPSTFTQALSKMRVALEDDFLTKSIFDRAANRLYASPLLDKFAVCTQWPNPCSETDGLMIDGGLVDNAAIPINIAQYHLTAQNPLDKTLKIVVTNTNEAGSWDSDRMNAQLLQYFNTSLNQGVPPGDYIWFDALPLPFRSPQIFQDSMDMDTLNALLEPIDGSDMTTAVLQVTTTDNPAFGIQAGQAVEILLINLNAPITTFIVGKTIVEQMITPVADMVHDIAANEELLARIKAFFGFPPTQDTSNQTPPPANDTTTTATVNGMPNNNGLQSTSAAATTNAVGWSVVAVTMMMVQALASSL</sequence>
<proteinExistence type="predicted"/>
<protein>
    <submittedName>
        <fullName evidence="3">Uncharacterized protein</fullName>
    </submittedName>
</protein>
<evidence type="ECO:0000256" key="1">
    <source>
        <dbReference type="SAM" id="MobiDB-lite"/>
    </source>
</evidence>
<evidence type="ECO:0000313" key="3">
    <source>
        <dbReference type="EMBL" id="CAB9522678.1"/>
    </source>
</evidence>
<feature type="region of interest" description="Disordered" evidence="1">
    <location>
        <begin position="581"/>
        <end position="613"/>
    </location>
</feature>
<keyword evidence="4" id="KW-1185">Reference proteome</keyword>
<reference evidence="3" key="1">
    <citation type="submission" date="2020-06" db="EMBL/GenBank/DDBJ databases">
        <authorList>
            <consortium name="Plant Systems Biology data submission"/>
        </authorList>
    </citation>
    <scope>NUCLEOTIDE SEQUENCE</scope>
    <source>
        <strain evidence="3">D6</strain>
    </source>
</reference>
<organism evidence="3 4">
    <name type="scientific">Seminavis robusta</name>
    <dbReference type="NCBI Taxonomy" id="568900"/>
    <lineage>
        <taxon>Eukaryota</taxon>
        <taxon>Sar</taxon>
        <taxon>Stramenopiles</taxon>
        <taxon>Ochrophyta</taxon>
        <taxon>Bacillariophyta</taxon>
        <taxon>Bacillariophyceae</taxon>
        <taxon>Bacillariophycidae</taxon>
        <taxon>Naviculales</taxon>
        <taxon>Naviculaceae</taxon>
        <taxon>Seminavis</taxon>
    </lineage>
</organism>
<dbReference type="OrthoDB" id="48271at2759"/>
<dbReference type="Proteomes" id="UP001153069">
    <property type="component" value="Unassembled WGS sequence"/>
</dbReference>
<feature type="chain" id="PRO_5040222937" evidence="2">
    <location>
        <begin position="21"/>
        <end position="642"/>
    </location>
</feature>
<accession>A0A9N8EL33</accession>
<comment type="caution">
    <text evidence="3">The sequence shown here is derived from an EMBL/GenBank/DDBJ whole genome shotgun (WGS) entry which is preliminary data.</text>
</comment>
<name>A0A9N8EL33_9STRA</name>
<dbReference type="EMBL" id="CAICTM010001327">
    <property type="protein sequence ID" value="CAB9522678.1"/>
    <property type="molecule type" value="Genomic_DNA"/>
</dbReference>
<keyword evidence="2" id="KW-0732">Signal</keyword>
<feature type="signal peptide" evidence="2">
    <location>
        <begin position="1"/>
        <end position="20"/>
    </location>
</feature>